<dbReference type="EMBL" id="CP157947">
    <property type="protein sequence ID" value="XBS68074.1"/>
    <property type="molecule type" value="Genomic_DNA"/>
</dbReference>
<name>A0AAU7Q4V7_9GAMM</name>
<reference evidence="1" key="1">
    <citation type="submission" date="2024-06" db="EMBL/GenBank/DDBJ databases">
        <authorList>
            <person name="Coelho C."/>
            <person name="Bento M."/>
            <person name="Garcia E."/>
            <person name="Camelo A."/>
            <person name="Brandao I."/>
            <person name="Espirito Santo C."/>
            <person name="Trovao J."/>
            <person name="Verissimo A."/>
            <person name="Costa J."/>
            <person name="Tiago I."/>
        </authorList>
    </citation>
    <scope>NUCLEOTIDE SEQUENCE</scope>
    <source>
        <strain evidence="1">KWT182</strain>
    </source>
</reference>
<organism evidence="1">
    <name type="scientific">Acerihabitans sp. KWT182</name>
    <dbReference type="NCBI Taxonomy" id="3157919"/>
    <lineage>
        <taxon>Bacteria</taxon>
        <taxon>Pseudomonadati</taxon>
        <taxon>Pseudomonadota</taxon>
        <taxon>Gammaproteobacteria</taxon>
        <taxon>Enterobacterales</taxon>
        <taxon>Pectobacteriaceae</taxon>
        <taxon>Acerihabitans</taxon>
    </lineage>
</organism>
<dbReference type="AlphaFoldDB" id="A0AAU7Q4V7"/>
<accession>A0AAU7Q4V7</accession>
<sequence length="134" mass="15639">MIDGDAAKLFYHGDFYKNKTYSLNLIILKSYIDNIITKFMQISYDDLPTQKIMHEHFLGRRTLSDFIPQIDQKISDAFGHVDMGIFDETLASLKNKNFHLVKNTIMEEIHNASFIEKKHLKRKMHTLFSLQASA</sequence>
<protein>
    <submittedName>
        <fullName evidence="1">Uncharacterized protein</fullName>
    </submittedName>
</protein>
<evidence type="ECO:0000313" key="1">
    <source>
        <dbReference type="EMBL" id="XBS68074.1"/>
    </source>
</evidence>
<gene>
    <name evidence="1" type="ORF">ABK905_14500</name>
</gene>
<proteinExistence type="predicted"/>